<evidence type="ECO:0000259" key="9">
    <source>
        <dbReference type="Pfam" id="PF08191"/>
    </source>
</evidence>
<keyword evidence="6" id="KW-0677">Repeat</keyword>
<dbReference type="PROSITE" id="PS51450">
    <property type="entry name" value="LRR"/>
    <property type="match status" value="4"/>
</dbReference>
<feature type="transmembrane region" description="Helical" evidence="7">
    <location>
        <begin position="7"/>
        <end position="25"/>
    </location>
</feature>
<dbReference type="Proteomes" id="UP000352246">
    <property type="component" value="Unassembled WGS sequence"/>
</dbReference>
<feature type="domain" description="Internalin N-terminal" evidence="10">
    <location>
        <begin position="33"/>
        <end position="76"/>
    </location>
</feature>
<dbReference type="Proteomes" id="UP000401273">
    <property type="component" value="Unassembled WGS sequence"/>
</dbReference>
<dbReference type="Gene3D" id="2.60.40.1220">
    <property type="match status" value="1"/>
</dbReference>
<comment type="subcellular location">
    <subcellularLocation>
        <location evidence="1">Secreted</location>
    </subcellularLocation>
</comment>
<dbReference type="InterPro" id="IPR024634">
    <property type="entry name" value="Internalin_N"/>
</dbReference>
<dbReference type="EMBL" id="AABEVT010000006">
    <property type="protein sequence ID" value="EAH0253086.1"/>
    <property type="molecule type" value="Genomic_DNA"/>
</dbReference>
<dbReference type="InterPro" id="IPR025875">
    <property type="entry name" value="Leu-rich_rpt_4"/>
</dbReference>
<evidence type="ECO:0000256" key="2">
    <source>
        <dbReference type="ARBA" id="ARBA00009432"/>
    </source>
</evidence>
<evidence type="ECO:0000256" key="1">
    <source>
        <dbReference type="ARBA" id="ARBA00004613"/>
    </source>
</evidence>
<dbReference type="EMBL" id="AAISWI010000012">
    <property type="protein sequence ID" value="ECH7212128.1"/>
    <property type="molecule type" value="Genomic_DNA"/>
</dbReference>
<dbReference type="SMR" id="A0A3T2AAL3"/>
<keyword evidence="7" id="KW-1133">Transmembrane helix</keyword>
<dbReference type="EMBL" id="AAARLF010000017">
    <property type="protein sequence ID" value="EAE2899289.1"/>
    <property type="molecule type" value="Genomic_DNA"/>
</dbReference>
<feature type="domain" description="Internalin Ig-like inter-repeat region" evidence="9">
    <location>
        <begin position="242"/>
        <end position="298"/>
    </location>
</feature>
<evidence type="ECO:0000313" key="14">
    <source>
        <dbReference type="Proteomes" id="UP000352246"/>
    </source>
</evidence>
<name>A0A3T2AAL3_LISMN</name>
<dbReference type="Pfam" id="PF06458">
    <property type="entry name" value="MucBP"/>
    <property type="match status" value="2"/>
</dbReference>
<organism evidence="11 15">
    <name type="scientific">Listeria monocytogenes</name>
    <dbReference type="NCBI Taxonomy" id="1639"/>
    <lineage>
        <taxon>Bacteria</taxon>
        <taxon>Bacillati</taxon>
        <taxon>Bacillota</taxon>
        <taxon>Bacilli</taxon>
        <taxon>Bacillales</taxon>
        <taxon>Listeriaceae</taxon>
        <taxon>Listeria</taxon>
    </lineage>
</organism>
<dbReference type="SUPFAM" id="SSF81296">
    <property type="entry name" value="E set domains"/>
    <property type="match status" value="1"/>
</dbReference>
<comment type="similarity">
    <text evidence="2">Belongs to the internalin family.</text>
</comment>
<evidence type="ECO:0000256" key="5">
    <source>
        <dbReference type="ARBA" id="ARBA00022729"/>
    </source>
</evidence>
<reference evidence="11 15" key="1">
    <citation type="submission" date="2019-03" db="EMBL/GenBank/DDBJ databases">
        <authorList>
            <person name="Ashton P.M."/>
            <person name="Dallman T."/>
            <person name="Nair S."/>
            <person name="De Pinna E."/>
            <person name="Peters T."/>
            <person name="Grant K."/>
        </authorList>
    </citation>
    <scope>NUCLEOTIDE SEQUENCE [LARGE SCALE GENOMIC DNA]</scope>
    <source>
        <strain evidence="12 16">406731</strain>
        <strain evidence="11">RL15000271</strain>
    </source>
</reference>
<keyword evidence="7" id="KW-0472">Membrane</keyword>
<dbReference type="InterPro" id="IPR001611">
    <property type="entry name" value="Leu-rich_rpt"/>
</dbReference>
<evidence type="ECO:0000259" key="8">
    <source>
        <dbReference type="Pfam" id="PF06458"/>
    </source>
</evidence>
<feature type="domain" description="MucBP" evidence="8">
    <location>
        <begin position="313"/>
        <end position="373"/>
    </location>
</feature>
<dbReference type="InterPro" id="IPR009459">
    <property type="entry name" value="MucBP_dom"/>
</dbReference>
<dbReference type="Pfam" id="PF08191">
    <property type="entry name" value="LRR_adjacent"/>
    <property type="match status" value="1"/>
</dbReference>
<dbReference type="SMART" id="SM00369">
    <property type="entry name" value="LRR_TYP"/>
    <property type="match status" value="4"/>
</dbReference>
<dbReference type="InterPro" id="IPR014756">
    <property type="entry name" value="Ig_E-set"/>
</dbReference>
<keyword evidence="3" id="KW-0964">Secreted</keyword>
<sequence length="501" mass="55273">MNKKRSLFLKSILTAMLFIIATTWISSNHGIKVQAASINHPTSIKQIFPDTILAEVMKNALGKSDVQDVVSQADLDQVTSIIGTSEGIRSLEGIEYLPNLTQVYLEDNNLSDISLLGGLVNLTDVYLDANPLSDISSLAKLKNLTNLYVSDCQVKDISALVSLSKLESLTADNNQISDVRALKGLTNLTTLVLYNNQIEDISALGNLRNIVQLELENQVGINNAINYQSQITIVNKVKDVTGALIIPSTISHNGVYQNQNITWSLNHYSKDVTYTFQKQVKIGVSTATFSGTIHQPLKAVPSYNGITYQLITTYKDEKGKELSTSKVGSKKYQANDVYSASPKNIPGYSLVAFPSNQAGKFGQSNIIVNYIYKANNYQLTSTFKDEKGKEISASVIDNRKYNINDMYSTKKVTIPGYSLIAIPRNQNGFFGTNNITVNYVYKKDSFSEKYSKEDKNMSPKVKLKKILPKTGDNGDSLNVMVGLLLILSTICINKVCHKPSK</sequence>
<feature type="domain" description="MucBP" evidence="8">
    <location>
        <begin position="379"/>
        <end position="442"/>
    </location>
</feature>
<dbReference type="Pfam" id="PF12354">
    <property type="entry name" value="Internalin_N"/>
    <property type="match status" value="1"/>
</dbReference>
<dbReference type="PANTHER" id="PTHR46652">
    <property type="entry name" value="LEUCINE-RICH REPEAT AND IQ DOMAIN-CONTAINING PROTEIN 1-RELATED"/>
    <property type="match status" value="1"/>
</dbReference>
<evidence type="ECO:0000256" key="7">
    <source>
        <dbReference type="SAM" id="Phobius"/>
    </source>
</evidence>
<evidence type="ECO:0000313" key="11">
    <source>
        <dbReference type="EMBL" id="EAE2899289.1"/>
    </source>
</evidence>
<dbReference type="Pfam" id="PF12799">
    <property type="entry name" value="LRR_4"/>
    <property type="match status" value="2"/>
</dbReference>
<protein>
    <submittedName>
        <fullName evidence="11">LPXTG cell wall anchor domain-containing protein</fullName>
    </submittedName>
</protein>
<dbReference type="Proteomes" id="UP000566597">
    <property type="component" value="Unassembled WGS sequence"/>
</dbReference>
<keyword evidence="7" id="KW-0812">Transmembrane</keyword>
<dbReference type="RefSeq" id="WP_039177773.1">
    <property type="nucleotide sequence ID" value="NZ_CP019623.1"/>
</dbReference>
<proteinExistence type="inferred from homology"/>
<dbReference type="GO" id="GO:0005576">
    <property type="term" value="C:extracellular region"/>
    <property type="evidence" value="ECO:0007669"/>
    <property type="project" value="UniProtKB-SubCell"/>
</dbReference>
<evidence type="ECO:0000259" key="10">
    <source>
        <dbReference type="Pfam" id="PF12354"/>
    </source>
</evidence>
<dbReference type="InterPro" id="IPR012569">
    <property type="entry name" value="Inl_IR"/>
</dbReference>
<evidence type="ECO:0000313" key="15">
    <source>
        <dbReference type="Proteomes" id="UP000401273"/>
    </source>
</evidence>
<reference evidence="13 14" key="2">
    <citation type="submission" date="2019-07" db="EMBL/GenBank/DDBJ databases">
        <authorList>
            <consortium name="GenomeTrakr: Next Generation Sequencing Network for Food Pathogen Tracability"/>
        </authorList>
    </citation>
    <scope>NUCLEOTIDE SEQUENCE [LARGE SCALE GENOMIC DNA]</scope>
    <source>
        <strain evidence="13 14">FDA00014472</strain>
    </source>
</reference>
<gene>
    <name evidence="12" type="ORF">D4U23_11865</name>
    <name evidence="11" type="ORF">E1W43_15255</name>
    <name evidence="13" type="ORF">FPL45_12375</name>
</gene>
<dbReference type="PANTHER" id="PTHR46652:SF3">
    <property type="entry name" value="LEUCINE-RICH REPEAT-CONTAINING PROTEIN 9"/>
    <property type="match status" value="1"/>
</dbReference>
<dbReference type="InterPro" id="IPR032675">
    <property type="entry name" value="LRR_dom_sf"/>
</dbReference>
<evidence type="ECO:0000256" key="4">
    <source>
        <dbReference type="ARBA" id="ARBA00022614"/>
    </source>
</evidence>
<dbReference type="InterPro" id="IPR003591">
    <property type="entry name" value="Leu-rich_rpt_typical-subtyp"/>
</dbReference>
<dbReference type="NCBIfam" id="TIGR01167">
    <property type="entry name" value="LPXTG_anchor"/>
    <property type="match status" value="1"/>
</dbReference>
<evidence type="ECO:0000256" key="3">
    <source>
        <dbReference type="ARBA" id="ARBA00022525"/>
    </source>
</evidence>
<keyword evidence="5" id="KW-0732">Signal</keyword>
<dbReference type="AlphaFoldDB" id="A0A3T2AAL3"/>
<dbReference type="SUPFAM" id="SSF52058">
    <property type="entry name" value="L domain-like"/>
    <property type="match status" value="1"/>
</dbReference>
<dbReference type="InterPro" id="IPR014755">
    <property type="entry name" value="Cu-Rt/internalin_Ig-like"/>
</dbReference>
<dbReference type="Gene3D" id="3.80.10.10">
    <property type="entry name" value="Ribonuclease Inhibitor"/>
    <property type="match status" value="1"/>
</dbReference>
<evidence type="ECO:0000313" key="16">
    <source>
        <dbReference type="Proteomes" id="UP000566597"/>
    </source>
</evidence>
<evidence type="ECO:0000256" key="6">
    <source>
        <dbReference type="ARBA" id="ARBA00022737"/>
    </source>
</evidence>
<keyword evidence="4" id="KW-0433">Leucine-rich repeat</keyword>
<comment type="caution">
    <text evidence="11">The sequence shown here is derived from an EMBL/GenBank/DDBJ whole genome shotgun (WGS) entry which is preliminary data.</text>
</comment>
<evidence type="ECO:0000313" key="13">
    <source>
        <dbReference type="EMBL" id="ECH7212128.1"/>
    </source>
</evidence>
<dbReference type="Gene3D" id="1.10.8.390">
    <property type="entry name" value="Internalin N-terminal Cap domain-like"/>
    <property type="match status" value="1"/>
</dbReference>
<dbReference type="InterPro" id="IPR050836">
    <property type="entry name" value="SDS22/Internalin_LRR"/>
</dbReference>
<accession>A0A3T2AAL3</accession>
<dbReference type="Gene3D" id="3.10.20.320">
    <property type="entry name" value="Putative peptidoglycan bound protein (lpxtg motif)"/>
    <property type="match status" value="2"/>
</dbReference>
<evidence type="ECO:0000313" key="12">
    <source>
        <dbReference type="EMBL" id="EAH0253086.1"/>
    </source>
</evidence>